<evidence type="ECO:0000313" key="3">
    <source>
        <dbReference type="Proteomes" id="UP000039324"/>
    </source>
</evidence>
<keyword evidence="2" id="KW-0496">Mitochondrion</keyword>
<dbReference type="InterPro" id="IPR010036">
    <property type="entry name" value="MDP_1_eu_arc"/>
</dbReference>
<proteinExistence type="predicted"/>
<dbReference type="AlphaFoldDB" id="A0A0G4IXC5"/>
<organism evidence="1 3">
    <name type="scientific">Plasmodiophora brassicae</name>
    <name type="common">Clubroot disease agent</name>
    <dbReference type="NCBI Taxonomy" id="37360"/>
    <lineage>
        <taxon>Eukaryota</taxon>
        <taxon>Sar</taxon>
        <taxon>Rhizaria</taxon>
        <taxon>Endomyxa</taxon>
        <taxon>Phytomyxea</taxon>
        <taxon>Plasmodiophorida</taxon>
        <taxon>Plasmodiophoridae</taxon>
        <taxon>Plasmodiophora</taxon>
    </lineage>
</organism>
<dbReference type="OrthoDB" id="2865258at2759"/>
<dbReference type="PANTHER" id="PTHR17901">
    <property type="entry name" value="MAGNESIUM-DEPENDENT PHOSPHATASE 1 MDP1"/>
    <property type="match status" value="1"/>
</dbReference>
<dbReference type="SFLD" id="SFLDS00003">
    <property type="entry name" value="Haloacid_Dehalogenase"/>
    <property type="match status" value="1"/>
</dbReference>
<dbReference type="Gene3D" id="3.40.50.1000">
    <property type="entry name" value="HAD superfamily/HAD-like"/>
    <property type="match status" value="1"/>
</dbReference>
<protein>
    <recommendedName>
        <fullName evidence="5">Magnesium-dependent phosphatase-1</fullName>
    </recommendedName>
</protein>
<gene>
    <name evidence="1" type="ORF">PBRA_007636</name>
    <name evidence="2" type="ORF">PLBR_LOCUS6749</name>
</gene>
<reference evidence="1 3" key="1">
    <citation type="submission" date="2015-02" db="EMBL/GenBank/DDBJ databases">
        <authorList>
            <person name="Chooi Y.-H."/>
        </authorList>
    </citation>
    <scope>NUCLEOTIDE SEQUENCE [LARGE SCALE GENOMIC DNA]</scope>
    <source>
        <strain evidence="1">E3</strain>
    </source>
</reference>
<evidence type="ECO:0000313" key="4">
    <source>
        <dbReference type="Proteomes" id="UP000290189"/>
    </source>
</evidence>
<dbReference type="PANTHER" id="PTHR17901:SF14">
    <property type="entry name" value="MAGNESIUM-DEPENDENT PHOSPHATASE 1"/>
    <property type="match status" value="1"/>
</dbReference>
<reference evidence="2 4" key="2">
    <citation type="submission" date="2018-03" db="EMBL/GenBank/DDBJ databases">
        <authorList>
            <person name="Fogelqvist J."/>
        </authorList>
    </citation>
    <scope>NUCLEOTIDE SEQUENCE [LARGE SCALE GENOMIC DNA]</scope>
</reference>
<dbReference type="SFLD" id="SFLDG01131">
    <property type="entry name" value="C1.5.2:_MDP_Like"/>
    <property type="match status" value="1"/>
</dbReference>
<geneLocation type="mitochondrion" evidence="2"/>
<dbReference type="Proteomes" id="UP000290189">
    <property type="component" value="Unassembled WGS sequence"/>
</dbReference>
<sequence>MMSGQRLIAFDLDGTIWSPEMYELWGGGGPPFRPHATTGDVVDQQGTRVRMLGDTRSILARVHETNDPSVVLAISSRTDEPDWAQICLNTMEVRPGIALKRLFTYECISKSAKTEHFRELNRKTGIPFSNMVFFDNEPGNIRLVSQLGVHCILTPDGVKHSHWQQAMSRLQNP</sequence>
<dbReference type="InterPro" id="IPR036412">
    <property type="entry name" value="HAD-like_sf"/>
</dbReference>
<dbReference type="SFLD" id="SFLDG01129">
    <property type="entry name" value="C1.5:_HAD__Beta-PGM__Phosphata"/>
    <property type="match status" value="1"/>
</dbReference>
<dbReference type="EMBL" id="OVEO01000012">
    <property type="protein sequence ID" value="SPQ99534.1"/>
    <property type="molecule type" value="Genomic_DNA"/>
</dbReference>
<dbReference type="Pfam" id="PF12689">
    <property type="entry name" value="Acid_PPase"/>
    <property type="match status" value="1"/>
</dbReference>
<dbReference type="EMBL" id="CDSF01000095">
    <property type="protein sequence ID" value="CEO99902.1"/>
    <property type="molecule type" value="Genomic_DNA"/>
</dbReference>
<dbReference type="InterPro" id="IPR010033">
    <property type="entry name" value="HAD_SF_ppase_IIIC"/>
</dbReference>
<evidence type="ECO:0008006" key="5">
    <source>
        <dbReference type="Google" id="ProtNLM"/>
    </source>
</evidence>
<dbReference type="GO" id="GO:0003993">
    <property type="term" value="F:acid phosphatase activity"/>
    <property type="evidence" value="ECO:0007669"/>
    <property type="project" value="TreeGrafter"/>
</dbReference>
<evidence type="ECO:0000313" key="2">
    <source>
        <dbReference type="EMBL" id="SPQ99534.1"/>
    </source>
</evidence>
<accession>A0A0G4IXC5</accession>
<dbReference type="STRING" id="37360.A0A0G4IXC5"/>
<keyword evidence="3" id="KW-1185">Reference proteome</keyword>
<dbReference type="InterPro" id="IPR023214">
    <property type="entry name" value="HAD_sf"/>
</dbReference>
<evidence type="ECO:0000313" key="1">
    <source>
        <dbReference type="EMBL" id="CEO99902.1"/>
    </source>
</evidence>
<dbReference type="NCBIfam" id="TIGR01685">
    <property type="entry name" value="MDP-1"/>
    <property type="match status" value="1"/>
</dbReference>
<dbReference type="OMA" id="MLFFDNQ"/>
<dbReference type="NCBIfam" id="TIGR01681">
    <property type="entry name" value="HAD-SF-IIIC"/>
    <property type="match status" value="1"/>
</dbReference>
<name>A0A0G4IXC5_PLABS</name>
<dbReference type="Proteomes" id="UP000039324">
    <property type="component" value="Unassembled WGS sequence"/>
</dbReference>
<dbReference type="SUPFAM" id="SSF56784">
    <property type="entry name" value="HAD-like"/>
    <property type="match status" value="1"/>
</dbReference>